<organism evidence="2 3">
    <name type="scientific">Buteo japonicus</name>
    <dbReference type="NCBI Taxonomy" id="224669"/>
    <lineage>
        <taxon>Eukaryota</taxon>
        <taxon>Metazoa</taxon>
        <taxon>Chordata</taxon>
        <taxon>Craniata</taxon>
        <taxon>Vertebrata</taxon>
        <taxon>Euteleostomi</taxon>
        <taxon>Archelosauria</taxon>
        <taxon>Archosauria</taxon>
        <taxon>Dinosauria</taxon>
        <taxon>Saurischia</taxon>
        <taxon>Theropoda</taxon>
        <taxon>Coelurosauria</taxon>
        <taxon>Aves</taxon>
        <taxon>Neognathae</taxon>
        <taxon>Neoaves</taxon>
        <taxon>Telluraves</taxon>
        <taxon>Accipitrimorphae</taxon>
        <taxon>Accipitriformes</taxon>
        <taxon>Accipitridae</taxon>
        <taxon>Accipitrinae</taxon>
        <taxon>Buteo</taxon>
    </lineage>
</organism>
<feature type="region of interest" description="Disordered" evidence="1">
    <location>
        <begin position="77"/>
        <end position="150"/>
    </location>
</feature>
<name>A0A8C0HQF1_9AVES</name>
<reference evidence="2" key="2">
    <citation type="submission" date="2025-09" db="UniProtKB">
        <authorList>
            <consortium name="Ensembl"/>
        </authorList>
    </citation>
    <scope>IDENTIFICATION</scope>
</reference>
<proteinExistence type="predicted"/>
<accession>A0A8C0HQF1</accession>
<dbReference type="AlphaFoldDB" id="A0A8C0HQF1"/>
<evidence type="ECO:0000313" key="3">
    <source>
        <dbReference type="Proteomes" id="UP000694555"/>
    </source>
</evidence>
<feature type="region of interest" description="Disordered" evidence="1">
    <location>
        <begin position="24"/>
        <end position="46"/>
    </location>
</feature>
<dbReference type="Ensembl" id="ENSBJAT00000022509.1">
    <property type="protein sequence ID" value="ENSBJAP00000021893.1"/>
    <property type="gene ID" value="ENSBJAG00000014268.1"/>
</dbReference>
<reference evidence="2" key="1">
    <citation type="submission" date="2025-08" db="UniProtKB">
        <authorList>
            <consortium name="Ensembl"/>
        </authorList>
    </citation>
    <scope>IDENTIFICATION</scope>
</reference>
<evidence type="ECO:0000256" key="1">
    <source>
        <dbReference type="SAM" id="MobiDB-lite"/>
    </source>
</evidence>
<dbReference type="Proteomes" id="UP000694555">
    <property type="component" value="Unplaced"/>
</dbReference>
<feature type="compositionally biased region" description="Polar residues" evidence="1">
    <location>
        <begin position="24"/>
        <end position="40"/>
    </location>
</feature>
<keyword evidence="3" id="KW-1185">Reference proteome</keyword>
<evidence type="ECO:0000313" key="2">
    <source>
        <dbReference type="Ensembl" id="ENSBJAP00000021893.1"/>
    </source>
</evidence>
<protein>
    <submittedName>
        <fullName evidence="2">Uncharacterized protein</fullName>
    </submittedName>
</protein>
<feature type="compositionally biased region" description="Basic and acidic residues" evidence="1">
    <location>
        <begin position="114"/>
        <end position="124"/>
    </location>
</feature>
<sequence length="150" mass="16489">SLIEQIAPGVMLPLSTFSTTMLPNRESGTTCTGQSPSSLRDGQEIRERRLFLPRDMHERREGNQECLCQPGSCLPASQPDGRHLPAPAHRTRSAPQHRPVSQPALGWAGGHSSVRREGCEKHQEINPATGDAAGRPRLWSLTSRQEKGPR</sequence>